<keyword evidence="6" id="KW-0862">Zinc</keyword>
<feature type="region of interest" description="Disordered" evidence="9">
    <location>
        <begin position="275"/>
        <end position="303"/>
    </location>
</feature>
<feature type="disulfide bond" evidence="8">
    <location>
        <begin position="252"/>
        <end position="259"/>
    </location>
</feature>
<dbReference type="NCBIfam" id="NF006947">
    <property type="entry name" value="PRK09429.1"/>
    <property type="match status" value="1"/>
</dbReference>
<evidence type="ECO:0000313" key="10">
    <source>
        <dbReference type="EMBL" id="SET48787.1"/>
    </source>
</evidence>
<feature type="disulfide bond" evidence="8">
    <location>
        <begin position="219"/>
        <end position="271"/>
    </location>
</feature>
<proteinExistence type="predicted"/>
<feature type="compositionally biased region" description="Basic and acidic residues" evidence="9">
    <location>
        <begin position="281"/>
        <end position="296"/>
    </location>
</feature>
<evidence type="ECO:0000313" key="11">
    <source>
        <dbReference type="Proteomes" id="UP000242642"/>
    </source>
</evidence>
<evidence type="ECO:0000256" key="3">
    <source>
        <dbReference type="ARBA" id="ARBA00022729"/>
    </source>
</evidence>
<dbReference type="Gene3D" id="3.30.1380.10">
    <property type="match status" value="1"/>
</dbReference>
<keyword evidence="8" id="KW-1015">Disulfide bond</keyword>
<accession>A0A1I0ETB3</accession>
<dbReference type="PIRSF" id="PIRSF018455">
    <property type="entry name" value="MepA"/>
    <property type="match status" value="1"/>
</dbReference>
<keyword evidence="1" id="KW-0645">Protease</keyword>
<dbReference type="InterPro" id="IPR009045">
    <property type="entry name" value="Zn_M74/Hedgehog-like"/>
</dbReference>
<dbReference type="GO" id="GO:0030288">
    <property type="term" value="C:outer membrane-bounded periplasmic space"/>
    <property type="evidence" value="ECO:0007669"/>
    <property type="project" value="InterPro"/>
</dbReference>
<evidence type="ECO:0000256" key="6">
    <source>
        <dbReference type="ARBA" id="ARBA00022833"/>
    </source>
</evidence>
<keyword evidence="11" id="KW-1185">Reference proteome</keyword>
<evidence type="ECO:0000256" key="7">
    <source>
        <dbReference type="ARBA" id="ARBA00023049"/>
    </source>
</evidence>
<dbReference type="GO" id="GO:0046872">
    <property type="term" value="F:metal ion binding"/>
    <property type="evidence" value="ECO:0007669"/>
    <property type="project" value="UniProtKB-KW"/>
</dbReference>
<keyword evidence="7" id="KW-0482">Metalloprotease</keyword>
<dbReference type="EMBL" id="FOHV01000031">
    <property type="protein sequence ID" value="SET48787.1"/>
    <property type="molecule type" value="Genomic_DNA"/>
</dbReference>
<evidence type="ECO:0000256" key="2">
    <source>
        <dbReference type="ARBA" id="ARBA00022723"/>
    </source>
</evidence>
<dbReference type="GO" id="GO:0004252">
    <property type="term" value="F:serine-type endopeptidase activity"/>
    <property type="evidence" value="ECO:0007669"/>
    <property type="project" value="InterPro"/>
</dbReference>
<dbReference type="AlphaFoldDB" id="A0A1I0ETB3"/>
<protein>
    <submittedName>
        <fullName evidence="10">Penicillin-insensitive murein endopeptidase</fullName>
    </submittedName>
</protein>
<dbReference type="STRING" id="1123402.SAMN02583745_02516"/>
<sequence length="314" mass="36116">MFFFISKLRAKIINLLCRGNFFSLMVRTLKHIVWIGCFLGFSAITFTSQAKPTFWQSLTSPIDGLSESIGGYSNGCIIGAKPLNNNSEHYQILRMQNNRYYGHPELIRYIEDFTNRVNMKSLGWVLIGDMSMPGGGRFDSGHASHQSGLDVDIWLQLPKSPWHEEKLKHPTPLSLVNDDNRTIIKEKWQKSIYDLIKIAASDERVARIFVNPAIKKQLCIDATLFGENDRTWLRNVRPWHYHQYHMHIRLNCPVGEPDCQNQAPIPAGDGCGNELESWFNPKEKSTNENQTDDKQNKTPAIPERCELIRQHFSE</sequence>
<dbReference type="Proteomes" id="UP000242642">
    <property type="component" value="Unassembled WGS sequence"/>
</dbReference>
<evidence type="ECO:0000256" key="8">
    <source>
        <dbReference type="PIRSR" id="PIRSR018455-2"/>
    </source>
</evidence>
<evidence type="ECO:0000256" key="1">
    <source>
        <dbReference type="ARBA" id="ARBA00022670"/>
    </source>
</evidence>
<evidence type="ECO:0000256" key="5">
    <source>
        <dbReference type="ARBA" id="ARBA00022801"/>
    </source>
</evidence>
<gene>
    <name evidence="10" type="ORF">SAMN02583745_02516</name>
</gene>
<dbReference type="GO" id="GO:0008237">
    <property type="term" value="F:metallopeptidase activity"/>
    <property type="evidence" value="ECO:0007669"/>
    <property type="project" value="UniProtKB-KW"/>
</dbReference>
<keyword evidence="3" id="KW-0732">Signal</keyword>
<reference evidence="11" key="1">
    <citation type="submission" date="2016-10" db="EMBL/GenBank/DDBJ databases">
        <authorList>
            <person name="Varghese N."/>
            <person name="Submissions S."/>
        </authorList>
    </citation>
    <scope>NUCLEOTIDE SEQUENCE [LARGE SCALE GENOMIC DNA]</scope>
    <source>
        <strain evidence="11">DSM 18579</strain>
    </source>
</reference>
<evidence type="ECO:0000256" key="9">
    <source>
        <dbReference type="SAM" id="MobiDB-lite"/>
    </source>
</evidence>
<dbReference type="InterPro" id="IPR005073">
    <property type="entry name" value="Peptidase_M74"/>
</dbReference>
<dbReference type="Pfam" id="PF03411">
    <property type="entry name" value="Peptidase_M74"/>
    <property type="match status" value="1"/>
</dbReference>
<keyword evidence="2" id="KW-0479">Metal-binding</keyword>
<feature type="disulfide bond" evidence="8">
    <location>
        <begin position="76"/>
        <end position="305"/>
    </location>
</feature>
<name>A0A1I0ETB3_9GAMM</name>
<dbReference type="SUPFAM" id="SSF55166">
    <property type="entry name" value="Hedgehog/DD-peptidase"/>
    <property type="match status" value="1"/>
</dbReference>
<organism evidence="10 11">
    <name type="scientific">Thorsellia anophelis DSM 18579</name>
    <dbReference type="NCBI Taxonomy" id="1123402"/>
    <lineage>
        <taxon>Bacteria</taxon>
        <taxon>Pseudomonadati</taxon>
        <taxon>Pseudomonadota</taxon>
        <taxon>Gammaproteobacteria</taxon>
        <taxon>Enterobacterales</taxon>
        <taxon>Thorselliaceae</taxon>
        <taxon>Thorsellia</taxon>
    </lineage>
</organism>
<keyword evidence="5" id="KW-0378">Hydrolase</keyword>
<evidence type="ECO:0000256" key="4">
    <source>
        <dbReference type="ARBA" id="ARBA00022764"/>
    </source>
</evidence>
<keyword evidence="4" id="KW-0574">Periplasm</keyword>
<dbReference type="GO" id="GO:0006508">
    <property type="term" value="P:proteolysis"/>
    <property type="evidence" value="ECO:0007669"/>
    <property type="project" value="UniProtKB-KW"/>
</dbReference>